<evidence type="ECO:0008006" key="5">
    <source>
        <dbReference type="Google" id="ProtNLM"/>
    </source>
</evidence>
<protein>
    <recommendedName>
        <fullName evidence="5">G-protein coupled receptors family 1 profile domain-containing protein</fullName>
    </recommendedName>
</protein>
<gene>
    <name evidence="3" type="ORF">MAR_002899</name>
</gene>
<evidence type="ECO:0000256" key="2">
    <source>
        <dbReference type="SAM" id="Phobius"/>
    </source>
</evidence>
<reference evidence="3" key="1">
    <citation type="submission" date="2022-11" db="EMBL/GenBank/DDBJ databases">
        <title>Centuries of genome instability and evolution in soft-shell clam transmissible cancer (bioRxiv).</title>
        <authorList>
            <person name="Hart S.F.M."/>
            <person name="Yonemitsu M.A."/>
            <person name="Giersch R.M."/>
            <person name="Beal B.F."/>
            <person name="Arriagada G."/>
            <person name="Davis B.W."/>
            <person name="Ostrander E.A."/>
            <person name="Goff S.P."/>
            <person name="Metzger M.J."/>
        </authorList>
    </citation>
    <scope>NUCLEOTIDE SEQUENCE</scope>
    <source>
        <strain evidence="3">MELC-2E11</strain>
        <tissue evidence="3">Siphon/mantle</tissue>
    </source>
</reference>
<evidence type="ECO:0000313" key="4">
    <source>
        <dbReference type="Proteomes" id="UP001164746"/>
    </source>
</evidence>
<keyword evidence="2" id="KW-0472">Membrane</keyword>
<feature type="compositionally biased region" description="Polar residues" evidence="1">
    <location>
        <begin position="1"/>
        <end position="11"/>
    </location>
</feature>
<dbReference type="EMBL" id="CP111027">
    <property type="protein sequence ID" value="WAR29331.1"/>
    <property type="molecule type" value="Genomic_DNA"/>
</dbReference>
<dbReference type="SUPFAM" id="SSF81321">
    <property type="entry name" value="Family A G protein-coupled receptor-like"/>
    <property type="match status" value="1"/>
</dbReference>
<name>A0ABY7G8F2_MYAAR</name>
<feature type="transmembrane region" description="Helical" evidence="2">
    <location>
        <begin position="36"/>
        <end position="57"/>
    </location>
</feature>
<keyword evidence="4" id="KW-1185">Reference proteome</keyword>
<sequence length="78" mass="8276">MALSTMSNLGNTTTATTSATTPTEEIPTANRVIEGIVLSLVICVSVIGNLSLWIVVLRSRALRTLTSMFILGNVIIDV</sequence>
<feature type="region of interest" description="Disordered" evidence="1">
    <location>
        <begin position="1"/>
        <end position="24"/>
    </location>
</feature>
<evidence type="ECO:0000256" key="1">
    <source>
        <dbReference type="SAM" id="MobiDB-lite"/>
    </source>
</evidence>
<organism evidence="3 4">
    <name type="scientific">Mya arenaria</name>
    <name type="common">Soft-shell clam</name>
    <dbReference type="NCBI Taxonomy" id="6604"/>
    <lineage>
        <taxon>Eukaryota</taxon>
        <taxon>Metazoa</taxon>
        <taxon>Spiralia</taxon>
        <taxon>Lophotrochozoa</taxon>
        <taxon>Mollusca</taxon>
        <taxon>Bivalvia</taxon>
        <taxon>Autobranchia</taxon>
        <taxon>Heteroconchia</taxon>
        <taxon>Euheterodonta</taxon>
        <taxon>Imparidentia</taxon>
        <taxon>Neoheterodontei</taxon>
        <taxon>Myida</taxon>
        <taxon>Myoidea</taxon>
        <taxon>Myidae</taxon>
        <taxon>Mya</taxon>
    </lineage>
</organism>
<accession>A0ABY7G8F2</accession>
<evidence type="ECO:0000313" key="3">
    <source>
        <dbReference type="EMBL" id="WAR29331.1"/>
    </source>
</evidence>
<keyword evidence="2" id="KW-1133">Transmembrane helix</keyword>
<feature type="compositionally biased region" description="Low complexity" evidence="1">
    <location>
        <begin position="12"/>
        <end position="24"/>
    </location>
</feature>
<proteinExistence type="predicted"/>
<keyword evidence="2" id="KW-0812">Transmembrane</keyword>
<dbReference type="Proteomes" id="UP001164746">
    <property type="component" value="Chromosome 16"/>
</dbReference>
<dbReference type="Gene3D" id="1.20.1070.10">
    <property type="entry name" value="Rhodopsin 7-helix transmembrane proteins"/>
    <property type="match status" value="1"/>
</dbReference>